<dbReference type="Proteomes" id="UP000676336">
    <property type="component" value="Unassembled WGS sequence"/>
</dbReference>
<dbReference type="SUPFAM" id="SSF54495">
    <property type="entry name" value="UBC-like"/>
    <property type="match status" value="1"/>
</dbReference>
<evidence type="ECO:0000313" key="2">
    <source>
        <dbReference type="EMBL" id="CAF5067741.1"/>
    </source>
</evidence>
<organism evidence="2 3">
    <name type="scientific">Rotaria magnacalcarata</name>
    <dbReference type="NCBI Taxonomy" id="392030"/>
    <lineage>
        <taxon>Eukaryota</taxon>
        <taxon>Metazoa</taxon>
        <taxon>Spiralia</taxon>
        <taxon>Gnathifera</taxon>
        <taxon>Rotifera</taxon>
        <taxon>Eurotatoria</taxon>
        <taxon>Bdelloidea</taxon>
        <taxon>Philodinida</taxon>
        <taxon>Philodinidae</taxon>
        <taxon>Rotaria</taxon>
    </lineage>
</organism>
<dbReference type="PANTHER" id="PTHR24067">
    <property type="entry name" value="UBIQUITIN-CONJUGATING ENZYME E2"/>
    <property type="match status" value="1"/>
</dbReference>
<proteinExistence type="predicted"/>
<gene>
    <name evidence="2" type="ORF">SMN809_LOCUS60117</name>
</gene>
<dbReference type="InterPro" id="IPR050113">
    <property type="entry name" value="Ub_conjugating_enzyme"/>
</dbReference>
<dbReference type="Gene3D" id="3.10.110.10">
    <property type="entry name" value="Ubiquitin Conjugating Enzyme"/>
    <property type="match status" value="1"/>
</dbReference>
<name>A0A8S3EEK3_9BILA</name>
<dbReference type="InterPro" id="IPR000608">
    <property type="entry name" value="UBC"/>
</dbReference>
<evidence type="ECO:0000259" key="1">
    <source>
        <dbReference type="PROSITE" id="PS50127"/>
    </source>
</evidence>
<sequence>INATPVDNDMRVWNALIDGPSDTCYEDGLFTLRMEFTDTYPLTPPNVRFTCKMFHPNDEKTNDTDEGTSFICS</sequence>
<dbReference type="InterPro" id="IPR016135">
    <property type="entry name" value="UBQ-conjugating_enzyme/RWD"/>
</dbReference>
<feature type="non-terminal residue" evidence="2">
    <location>
        <position position="1"/>
    </location>
</feature>
<protein>
    <recommendedName>
        <fullName evidence="1">UBC core domain-containing protein</fullName>
    </recommendedName>
</protein>
<reference evidence="2" key="1">
    <citation type="submission" date="2021-02" db="EMBL/GenBank/DDBJ databases">
        <authorList>
            <person name="Nowell W R."/>
        </authorList>
    </citation>
    <scope>NUCLEOTIDE SEQUENCE</scope>
</reference>
<comment type="caution">
    <text evidence="2">The sequence shown here is derived from an EMBL/GenBank/DDBJ whole genome shotgun (WGS) entry which is preliminary data.</text>
</comment>
<dbReference type="Pfam" id="PF00179">
    <property type="entry name" value="UQ_con"/>
    <property type="match status" value="1"/>
</dbReference>
<feature type="domain" description="UBC core" evidence="1">
    <location>
        <begin position="1"/>
        <end position="73"/>
    </location>
</feature>
<dbReference type="EMBL" id="CAJOBI010232464">
    <property type="protein sequence ID" value="CAF5067741.1"/>
    <property type="molecule type" value="Genomic_DNA"/>
</dbReference>
<dbReference type="AlphaFoldDB" id="A0A8S3EEK3"/>
<accession>A0A8S3EEK3</accession>
<evidence type="ECO:0000313" key="3">
    <source>
        <dbReference type="Proteomes" id="UP000676336"/>
    </source>
</evidence>
<dbReference type="PROSITE" id="PS50127">
    <property type="entry name" value="UBC_2"/>
    <property type="match status" value="1"/>
</dbReference>